<evidence type="ECO:0000313" key="2">
    <source>
        <dbReference type="EMBL" id="KAF2190990.1"/>
    </source>
</evidence>
<dbReference type="AlphaFoldDB" id="A0A6A6ELK8"/>
<reference evidence="2" key="1">
    <citation type="journal article" date="2020" name="Stud. Mycol.">
        <title>101 Dothideomycetes genomes: a test case for predicting lifestyles and emergence of pathogens.</title>
        <authorList>
            <person name="Haridas S."/>
            <person name="Albert R."/>
            <person name="Binder M."/>
            <person name="Bloem J."/>
            <person name="Labutti K."/>
            <person name="Salamov A."/>
            <person name="Andreopoulos B."/>
            <person name="Baker S."/>
            <person name="Barry K."/>
            <person name="Bills G."/>
            <person name="Bluhm B."/>
            <person name="Cannon C."/>
            <person name="Castanera R."/>
            <person name="Culley D."/>
            <person name="Daum C."/>
            <person name="Ezra D."/>
            <person name="Gonzalez J."/>
            <person name="Henrissat B."/>
            <person name="Kuo A."/>
            <person name="Liang C."/>
            <person name="Lipzen A."/>
            <person name="Lutzoni F."/>
            <person name="Magnuson J."/>
            <person name="Mondo S."/>
            <person name="Nolan M."/>
            <person name="Ohm R."/>
            <person name="Pangilinan J."/>
            <person name="Park H.-J."/>
            <person name="Ramirez L."/>
            <person name="Alfaro M."/>
            <person name="Sun H."/>
            <person name="Tritt A."/>
            <person name="Yoshinaga Y."/>
            <person name="Zwiers L.-H."/>
            <person name="Turgeon B."/>
            <person name="Goodwin S."/>
            <person name="Spatafora J."/>
            <person name="Crous P."/>
            <person name="Grigoriev I."/>
        </authorList>
    </citation>
    <scope>NUCLEOTIDE SEQUENCE</scope>
    <source>
        <strain evidence="2">CBS 207.26</strain>
    </source>
</reference>
<feature type="compositionally biased region" description="Basic and acidic residues" evidence="1">
    <location>
        <begin position="433"/>
        <end position="442"/>
    </location>
</feature>
<dbReference type="OrthoDB" id="3944862at2759"/>
<protein>
    <submittedName>
        <fullName evidence="2">Uncharacterized protein</fullName>
    </submittedName>
</protein>
<feature type="compositionally biased region" description="Polar residues" evidence="1">
    <location>
        <begin position="1"/>
        <end position="19"/>
    </location>
</feature>
<dbReference type="EMBL" id="ML994617">
    <property type="protein sequence ID" value="KAF2190990.1"/>
    <property type="molecule type" value="Genomic_DNA"/>
</dbReference>
<feature type="region of interest" description="Disordered" evidence="1">
    <location>
        <begin position="353"/>
        <end position="379"/>
    </location>
</feature>
<evidence type="ECO:0000313" key="3">
    <source>
        <dbReference type="Proteomes" id="UP000800200"/>
    </source>
</evidence>
<sequence>MSGSTTSRPMSPIQPQTLADDNDLGFDIFLSPQVEKYDGNRPPHSNARLARPTTEHTHRLLRRSSSNSGFDIISRYHDQSLNSTTLQKQLMVKTNSSGKPPIRPWRIRRVRTAPGPFRWTNPQSPGMPGFKWFPVRTTSDPSSSAQTTRKSKKTSNKDLPLKTCMKQKSKSTTTTSPNDQDMDSDDPRQNRKLRRVKTVDFEGSFRKKPLSLPPLQVWTGEDKKSRPSPTKTVPRVSACPGPKTKSSVADTAITQTDVHVVAVAPSWSNEDLPASEQGGIDPATPTMQIVESGNGCYEVVWDDVPSDHDIRFKRHKSSTSHALHTAGLVATCGLERVNTKLTEWSWARRGLKNETKSPSFKPQIVVFPDDDGRDSSPRFDCAVEEDEDLLIIAAPSSERASSNTARRPSQPASARMSRSASFEDTESDPEPEAEPKKRDSKQDSLAVPNPEATNNRPGRLIGISRGIRKPPAIRRLSNMDESEMHFRGHRDSVALARSRIFNAGGVSPQLFVHRDSVSMAKKRMHAKNHATSAAGDIPRSSLVASHPLSPIADLSQFSPSPPSLKKTNGMKSLKTAGVTSAASSTSGE</sequence>
<feature type="compositionally biased region" description="Low complexity" evidence="1">
    <location>
        <begin position="162"/>
        <end position="176"/>
    </location>
</feature>
<proteinExistence type="predicted"/>
<feature type="region of interest" description="Disordered" evidence="1">
    <location>
        <begin position="1"/>
        <end position="57"/>
    </location>
</feature>
<dbReference type="Proteomes" id="UP000800200">
    <property type="component" value="Unassembled WGS sequence"/>
</dbReference>
<keyword evidence="3" id="KW-1185">Reference proteome</keyword>
<evidence type="ECO:0000256" key="1">
    <source>
        <dbReference type="SAM" id="MobiDB-lite"/>
    </source>
</evidence>
<feature type="compositionally biased region" description="Acidic residues" evidence="1">
    <location>
        <begin position="423"/>
        <end position="432"/>
    </location>
</feature>
<feature type="compositionally biased region" description="Polar residues" evidence="1">
    <location>
        <begin position="398"/>
        <end position="422"/>
    </location>
</feature>
<feature type="region of interest" description="Disordered" evidence="1">
    <location>
        <begin position="114"/>
        <end position="248"/>
    </location>
</feature>
<feature type="region of interest" description="Disordered" evidence="1">
    <location>
        <begin position="393"/>
        <end position="467"/>
    </location>
</feature>
<name>A0A6A6ELK8_9PEZI</name>
<organism evidence="2 3">
    <name type="scientific">Zopfia rhizophila CBS 207.26</name>
    <dbReference type="NCBI Taxonomy" id="1314779"/>
    <lineage>
        <taxon>Eukaryota</taxon>
        <taxon>Fungi</taxon>
        <taxon>Dikarya</taxon>
        <taxon>Ascomycota</taxon>
        <taxon>Pezizomycotina</taxon>
        <taxon>Dothideomycetes</taxon>
        <taxon>Dothideomycetes incertae sedis</taxon>
        <taxon>Zopfiaceae</taxon>
        <taxon>Zopfia</taxon>
    </lineage>
</organism>
<feature type="region of interest" description="Disordered" evidence="1">
    <location>
        <begin position="551"/>
        <end position="588"/>
    </location>
</feature>
<accession>A0A6A6ELK8</accession>
<gene>
    <name evidence="2" type="ORF">K469DRAFT_735898</name>
</gene>
<feature type="compositionally biased region" description="Low complexity" evidence="1">
    <location>
        <begin position="575"/>
        <end position="588"/>
    </location>
</feature>
<feature type="compositionally biased region" description="Polar residues" evidence="1">
    <location>
        <begin position="136"/>
        <end position="148"/>
    </location>
</feature>